<feature type="region of interest" description="Disordered" evidence="1">
    <location>
        <begin position="90"/>
        <end position="126"/>
    </location>
</feature>
<organism evidence="2 3">
    <name type="scientific">Filimonas effusa</name>
    <dbReference type="NCBI Taxonomy" id="2508721"/>
    <lineage>
        <taxon>Bacteria</taxon>
        <taxon>Pseudomonadati</taxon>
        <taxon>Bacteroidota</taxon>
        <taxon>Chitinophagia</taxon>
        <taxon>Chitinophagales</taxon>
        <taxon>Chitinophagaceae</taxon>
        <taxon>Filimonas</taxon>
    </lineage>
</organism>
<protein>
    <submittedName>
        <fullName evidence="2">RNA polymerase subunit sigma-54</fullName>
    </submittedName>
</protein>
<feature type="compositionally biased region" description="Acidic residues" evidence="1">
    <location>
        <begin position="113"/>
        <end position="126"/>
    </location>
</feature>
<sequence length="126" mass="14177">MDIIIQSLGFNAGESLESFIREKVNGLKSDRIIRAQVTLYKGPASEPENNYCEIRLEVPGYDPFVKKSGQYFENSVSECIDVLQMQLSKSKDKNADRRQADAEKVQDALLEGSTDDDDVELEDVVK</sequence>
<proteinExistence type="predicted"/>
<evidence type="ECO:0000313" key="3">
    <source>
        <dbReference type="Proteomes" id="UP000290545"/>
    </source>
</evidence>
<dbReference type="Pfam" id="PF02482">
    <property type="entry name" value="Ribosomal_S30AE"/>
    <property type="match status" value="1"/>
</dbReference>
<name>A0A4Q1DAT9_9BACT</name>
<dbReference type="InterPro" id="IPR003489">
    <property type="entry name" value="RHF/RaiA"/>
</dbReference>
<keyword evidence="3" id="KW-1185">Reference proteome</keyword>
<evidence type="ECO:0000256" key="1">
    <source>
        <dbReference type="SAM" id="MobiDB-lite"/>
    </source>
</evidence>
<evidence type="ECO:0000313" key="2">
    <source>
        <dbReference type="EMBL" id="RXK86527.1"/>
    </source>
</evidence>
<gene>
    <name evidence="2" type="ORF">ESB13_06900</name>
</gene>
<dbReference type="OrthoDB" id="9808702at2"/>
<dbReference type="SUPFAM" id="SSF69754">
    <property type="entry name" value="Ribosome binding protein Y (YfiA homologue)"/>
    <property type="match status" value="1"/>
</dbReference>
<dbReference type="AlphaFoldDB" id="A0A4Q1DAT9"/>
<accession>A0A4Q1DAT9</accession>
<feature type="compositionally biased region" description="Basic and acidic residues" evidence="1">
    <location>
        <begin position="90"/>
        <end position="106"/>
    </location>
</feature>
<dbReference type="InterPro" id="IPR036567">
    <property type="entry name" value="RHF-like"/>
</dbReference>
<comment type="caution">
    <text evidence="2">The sequence shown here is derived from an EMBL/GenBank/DDBJ whole genome shotgun (WGS) entry which is preliminary data.</text>
</comment>
<dbReference type="Gene3D" id="3.30.160.100">
    <property type="entry name" value="Ribosome hibernation promotion factor-like"/>
    <property type="match status" value="1"/>
</dbReference>
<dbReference type="Proteomes" id="UP000290545">
    <property type="component" value="Unassembled WGS sequence"/>
</dbReference>
<dbReference type="EMBL" id="SDHZ01000001">
    <property type="protein sequence ID" value="RXK86527.1"/>
    <property type="molecule type" value="Genomic_DNA"/>
</dbReference>
<reference evidence="2 3" key="1">
    <citation type="submission" date="2019-01" db="EMBL/GenBank/DDBJ databases">
        <title>Filimonas sp. strain TTM-71.</title>
        <authorList>
            <person name="Chen W.-M."/>
        </authorList>
    </citation>
    <scope>NUCLEOTIDE SEQUENCE [LARGE SCALE GENOMIC DNA]</scope>
    <source>
        <strain evidence="2 3">TTM-71</strain>
    </source>
</reference>
<dbReference type="RefSeq" id="WP_129002276.1">
    <property type="nucleotide sequence ID" value="NZ_SDHZ01000001.1"/>
</dbReference>